<dbReference type="AlphaFoldDB" id="A0A7W3LTD7"/>
<comment type="caution">
    <text evidence="1">The sequence shown here is derived from an EMBL/GenBank/DDBJ whole genome shotgun (WGS) entry which is preliminary data.</text>
</comment>
<dbReference type="EMBL" id="JACJIA010000008">
    <property type="protein sequence ID" value="MBA8953934.1"/>
    <property type="molecule type" value="Genomic_DNA"/>
</dbReference>
<evidence type="ECO:0000313" key="1">
    <source>
        <dbReference type="EMBL" id="MBA8953934.1"/>
    </source>
</evidence>
<organism evidence="1 2">
    <name type="scientific">Actinomadura namibiensis</name>
    <dbReference type="NCBI Taxonomy" id="182080"/>
    <lineage>
        <taxon>Bacteria</taxon>
        <taxon>Bacillati</taxon>
        <taxon>Actinomycetota</taxon>
        <taxon>Actinomycetes</taxon>
        <taxon>Streptosporangiales</taxon>
        <taxon>Thermomonosporaceae</taxon>
        <taxon>Actinomadura</taxon>
    </lineage>
</organism>
<protein>
    <submittedName>
        <fullName evidence="1">Uncharacterized protein</fullName>
    </submittedName>
</protein>
<accession>A0A7W3LTD7</accession>
<reference evidence="1 2" key="1">
    <citation type="submission" date="2020-08" db="EMBL/GenBank/DDBJ databases">
        <title>Genomic Encyclopedia of Type Strains, Phase IV (KMG-IV): sequencing the most valuable type-strain genomes for metagenomic binning, comparative biology and taxonomic classification.</title>
        <authorList>
            <person name="Goeker M."/>
        </authorList>
    </citation>
    <scope>NUCLEOTIDE SEQUENCE [LARGE SCALE GENOMIC DNA]</scope>
    <source>
        <strain evidence="1 2">DSM 44197</strain>
    </source>
</reference>
<evidence type="ECO:0000313" key="2">
    <source>
        <dbReference type="Proteomes" id="UP000572680"/>
    </source>
</evidence>
<proteinExistence type="predicted"/>
<name>A0A7W3LTD7_ACTNM</name>
<dbReference type="Proteomes" id="UP000572680">
    <property type="component" value="Unassembled WGS sequence"/>
</dbReference>
<dbReference type="RefSeq" id="WP_182846096.1">
    <property type="nucleotide sequence ID" value="NZ_BAAALP010000001.1"/>
</dbReference>
<gene>
    <name evidence="1" type="ORF">HNR61_005588</name>
</gene>
<keyword evidence="2" id="KW-1185">Reference proteome</keyword>
<sequence length="64" mass="6584">MSRLVKICLSGAAGDVAGVIDQISAGLDVADVSAPYPNRREDGVRRYLTVVVPDAPADASGDGR</sequence>